<accession>A0A8S5RCF3</accession>
<evidence type="ECO:0000313" key="1">
    <source>
        <dbReference type="EMBL" id="DAE28749.1"/>
    </source>
</evidence>
<protein>
    <submittedName>
        <fullName evidence="1">Uncharacterized protein</fullName>
    </submittedName>
</protein>
<proteinExistence type="predicted"/>
<dbReference type="EMBL" id="BK059091">
    <property type="protein sequence ID" value="DAE28749.1"/>
    <property type="molecule type" value="Genomic_DNA"/>
</dbReference>
<organism evidence="1">
    <name type="scientific">virus sp. ctmTa7</name>
    <dbReference type="NCBI Taxonomy" id="2828255"/>
    <lineage>
        <taxon>Viruses</taxon>
    </lineage>
</organism>
<reference evidence="1" key="1">
    <citation type="journal article" date="2021" name="Proc. Natl. Acad. Sci. U.S.A.">
        <title>A Catalog of Tens of Thousands of Viruses from Human Metagenomes Reveals Hidden Associations with Chronic Diseases.</title>
        <authorList>
            <person name="Tisza M.J."/>
            <person name="Buck C.B."/>
        </authorList>
    </citation>
    <scope>NUCLEOTIDE SEQUENCE</scope>
    <source>
        <strain evidence="1">CtmTa7</strain>
    </source>
</reference>
<sequence length="68" mass="7920">MVSLPKKPSAIPLEYRDDCCLRCIKSDVCKYKEQFKNARYIMKKALEGNNSFSQLLDIVDITCKKIKF</sequence>
<name>A0A8S5RCF3_9VIRU</name>